<dbReference type="EMBL" id="JBFDAA010000004">
    <property type="protein sequence ID" value="KAL1138215.1"/>
    <property type="molecule type" value="Genomic_DNA"/>
</dbReference>
<organism evidence="1 2">
    <name type="scientific">Ranatra chinensis</name>
    <dbReference type="NCBI Taxonomy" id="642074"/>
    <lineage>
        <taxon>Eukaryota</taxon>
        <taxon>Metazoa</taxon>
        <taxon>Ecdysozoa</taxon>
        <taxon>Arthropoda</taxon>
        <taxon>Hexapoda</taxon>
        <taxon>Insecta</taxon>
        <taxon>Pterygota</taxon>
        <taxon>Neoptera</taxon>
        <taxon>Paraneoptera</taxon>
        <taxon>Hemiptera</taxon>
        <taxon>Heteroptera</taxon>
        <taxon>Panheteroptera</taxon>
        <taxon>Nepomorpha</taxon>
        <taxon>Nepidae</taxon>
        <taxon>Ranatrinae</taxon>
        <taxon>Ranatra</taxon>
    </lineage>
</organism>
<evidence type="ECO:0000313" key="1">
    <source>
        <dbReference type="EMBL" id="KAL1138215.1"/>
    </source>
</evidence>
<keyword evidence="2" id="KW-1185">Reference proteome</keyword>
<reference evidence="1 2" key="1">
    <citation type="submission" date="2024-07" db="EMBL/GenBank/DDBJ databases">
        <title>Chromosome-level genome assembly of the water stick insect Ranatra chinensis (Heteroptera: Nepidae).</title>
        <authorList>
            <person name="Liu X."/>
        </authorList>
    </citation>
    <scope>NUCLEOTIDE SEQUENCE [LARGE SCALE GENOMIC DNA]</scope>
    <source>
        <strain evidence="1">Cailab_2021Rc</strain>
        <tissue evidence="1">Muscle</tissue>
    </source>
</reference>
<dbReference type="Proteomes" id="UP001558652">
    <property type="component" value="Unassembled WGS sequence"/>
</dbReference>
<comment type="caution">
    <text evidence="1">The sequence shown here is derived from an EMBL/GenBank/DDBJ whole genome shotgun (WGS) entry which is preliminary data.</text>
</comment>
<protein>
    <submittedName>
        <fullName evidence="1">Uncharacterized protein</fullName>
    </submittedName>
</protein>
<accession>A0ABD0YQF8</accession>
<evidence type="ECO:0000313" key="2">
    <source>
        <dbReference type="Proteomes" id="UP001558652"/>
    </source>
</evidence>
<gene>
    <name evidence="1" type="ORF">AAG570_009906</name>
</gene>
<dbReference type="AlphaFoldDB" id="A0ABD0YQF8"/>
<proteinExistence type="predicted"/>
<sequence>MASKRRNMLYENKKQETTEIGQGKKVGSVRFPGCHFNLNRTSLTLSRHILSVADQTVDLKSWRRFSLPRADIQLDSDLQLDAQGTTQYSSYPEFTDSGDESVVEVVPRHLGARSVSSCAQTDAFLKYIVTGDETYPGVIFTPENKRMLGSVFAYAARFQIKFGLLTLRRRWLVEVRRGPWVGPRSWSSSPLWDGRSAGRVDGGGILV</sequence>
<name>A0ABD0YQF8_9HEMI</name>